<feature type="region of interest" description="Disordered" evidence="1">
    <location>
        <begin position="935"/>
        <end position="961"/>
    </location>
</feature>
<dbReference type="Proteomes" id="UP000254176">
    <property type="component" value="Unassembled WGS sequence"/>
</dbReference>
<dbReference type="Pfam" id="PF13332">
    <property type="entry name" value="Fil_haemagg_2"/>
    <property type="match status" value="2"/>
</dbReference>
<dbReference type="InterPro" id="IPR025157">
    <property type="entry name" value="Hemagglutinin_rpt"/>
</dbReference>
<evidence type="ECO:0000313" key="3">
    <source>
        <dbReference type="Proteomes" id="UP000254176"/>
    </source>
</evidence>
<feature type="compositionally biased region" description="Polar residues" evidence="1">
    <location>
        <begin position="247"/>
        <end position="268"/>
    </location>
</feature>
<accession>A0A378WAW7</accession>
<protein>
    <submittedName>
        <fullName evidence="2">Putative hemagglutinin/hemolysin</fullName>
    </submittedName>
</protein>
<proteinExistence type="predicted"/>
<sequence length="1205" mass="128903">MMWCASNRVGNKLPTLRLLDRMAGIYITGKEKGVLAAQAGKDINIIAGQISNQSEQGQTRLQAGRDINLDTVQTSKHQATHFDADNHVIRGSTNEVGSSIQTKGDVTLLSGNNLNAKAAEVSSANGTLAVSAKNDINISAGINTTHVDDASKHTGRSGGGNKLIITDKAQSHNETAQSSTFDGRQVVLQAGNDANILGSNVISDNGTRIQAGNHVRIGTTQTQSQSETYHQTQKSGLMSAGIGFTIGSKTNTQENQSQSNEHTGSTVGSLKGDTTIVAGKHYEQIGSTVSSPEGNNIIHAQSIDIQAAHNKLNSNTTQTYEQKGLTVAFSSPVTDLAQQAIAVAQSSKQVGQSKNGRVNAMAAANAGWQAYQTGKSAQNLANGTTNAKQVSISITYGEQQNRQTTQVQASQAQASQIQAGGKTTLIATGAAEQSNINIAGSDIAGKAGTILIADNDITLQSAEQSNTERSQNKSAGWNAGAAVSFGQGGWSLGVTAGGNVGKGYGNGDSVTHRHSHIGDKGSQTLIQSGGDTTIKGAQVRGKGVQVNAKNLSIQSVQDSETYQSKQQNASAQVTVGYGFSASGDYSQSKIRANHASVTEQSGIYAGEDGYQIKVGNHTDLKGGIITSTPSAEDKGKNRFQTATLTASDIQNHSQYKGESFGLGASASVSGKTLGQGAQNKPQNKHLTSVADKNSASSSVGYGSDSDSQSSITKSGINTRNIQITDEAAQIRLTGKTAAQTKADIGTNVTTDTAERHSGSLKNTFNREAVQNELDLQREVTQEFDKTRQGVKQELYAVVDSKRAQATQERLKNGGYDNDKSRALNKEANELDEKIRWLDAGLGLVWGAGSSDMAWSMFATTQADRAVRSATAPKEMWFHKKIIDEKTGKVSFDTRQIWSLNDLSKEELASIQDTNGKVITVSNPGIFNNREDSLSNAAKQNRNSTNGSGVIAVMNPPTGKYKSDSNNKIKDFLWLSSSLVSELMYVGYDQLNNKVFQGYLPKTNSEKLNQDIYREVQKMGNGWSVDTSNHSRGGITASVSLKDWVNNQKQNGIAPIRKARFYGTATNVQNDYADVLQKNGYTYTGADGKTYNSGAYSIVHDKDFVGNKWIPFLLGNNETTKGACKGFCYSHSSYFAEVPEQYKRDKNGNFVTDNEGNKIETKDWDSYTKIWGIPKKGTDGKDINHAIPKLVNPNKPNGEKYEENPF</sequence>
<evidence type="ECO:0000313" key="2">
    <source>
        <dbReference type="EMBL" id="SUA29923.1"/>
    </source>
</evidence>
<dbReference type="EMBL" id="UGRP01000002">
    <property type="protein sequence ID" value="SUA29923.1"/>
    <property type="molecule type" value="Genomic_DNA"/>
</dbReference>
<gene>
    <name evidence="2" type="ORF">NCTC8554_01956</name>
</gene>
<feature type="region of interest" description="Disordered" evidence="1">
    <location>
        <begin position="669"/>
        <end position="713"/>
    </location>
</feature>
<organism evidence="2 3">
    <name type="scientific">Neisseria meningitidis</name>
    <dbReference type="NCBI Taxonomy" id="487"/>
    <lineage>
        <taxon>Bacteria</taxon>
        <taxon>Pseudomonadati</taxon>
        <taxon>Pseudomonadota</taxon>
        <taxon>Betaproteobacteria</taxon>
        <taxon>Neisseriales</taxon>
        <taxon>Neisseriaceae</taxon>
        <taxon>Neisseria</taxon>
    </lineage>
</organism>
<reference evidence="2 3" key="1">
    <citation type="submission" date="2018-06" db="EMBL/GenBank/DDBJ databases">
        <authorList>
            <consortium name="Pathogen Informatics"/>
            <person name="Doyle S."/>
        </authorList>
    </citation>
    <scope>NUCLEOTIDE SEQUENCE [LARGE SCALE GENOMIC DNA]</scope>
    <source>
        <strain evidence="2 3">NCTC8554</strain>
    </source>
</reference>
<dbReference type="AlphaFoldDB" id="A0A378WAW7"/>
<feature type="region of interest" description="Disordered" evidence="1">
    <location>
        <begin position="1181"/>
        <end position="1205"/>
    </location>
</feature>
<feature type="region of interest" description="Disordered" evidence="1">
    <location>
        <begin position="247"/>
        <end position="270"/>
    </location>
</feature>
<feature type="compositionally biased region" description="Polar residues" evidence="1">
    <location>
        <begin position="935"/>
        <end position="947"/>
    </location>
</feature>
<evidence type="ECO:0000256" key="1">
    <source>
        <dbReference type="SAM" id="MobiDB-lite"/>
    </source>
</evidence>
<feature type="compositionally biased region" description="Basic and acidic residues" evidence="1">
    <location>
        <begin position="1196"/>
        <end position="1205"/>
    </location>
</feature>
<feature type="compositionally biased region" description="Polar residues" evidence="1">
    <location>
        <begin position="669"/>
        <end position="693"/>
    </location>
</feature>
<dbReference type="GO" id="GO:0003824">
    <property type="term" value="F:catalytic activity"/>
    <property type="evidence" value="ECO:0007669"/>
    <property type="project" value="UniProtKB-ARBA"/>
</dbReference>
<name>A0A378WAW7_NEIME</name>
<feature type="compositionally biased region" description="Low complexity" evidence="1">
    <location>
        <begin position="694"/>
        <end position="713"/>
    </location>
</feature>